<evidence type="ECO:0000256" key="2">
    <source>
        <dbReference type="ARBA" id="ARBA00023002"/>
    </source>
</evidence>
<dbReference type="GO" id="GO:0004497">
    <property type="term" value="F:monooxygenase activity"/>
    <property type="evidence" value="ECO:0007669"/>
    <property type="project" value="UniProtKB-KW"/>
</dbReference>
<dbReference type="SUPFAM" id="SSF51905">
    <property type="entry name" value="FAD/NAD(P)-binding domain"/>
    <property type="match status" value="1"/>
</dbReference>
<gene>
    <name evidence="4" type="ORF">EV421DRAFT_1996087</name>
</gene>
<evidence type="ECO:0000313" key="5">
    <source>
        <dbReference type="Proteomes" id="UP001175226"/>
    </source>
</evidence>
<sequence length="403" mass="44550">MKIIIVGGGIGGLAAYHALRIYLPSNVSIKVYKSHPTPKTATSFVGGGIGIFPNGLRALNAISPSSVLYLRAHGNTSPYFVVRNQNGTTLGRLGGVQDRILLPRASAHESLLLDIPDGVVEWGRKAIEVRETADAAQVVFEDGTIETCDLIIGADGVKSVCRQALFGEEAYRLQYDTTTIGSFAPFVSLTRHACPSEQRKGRPGSYDSQSQWILYVCPFSAYKYIRQRATSDVLVYVRQQYITTSLPGFRRHTRHPYAEAWPMPLRLGPLPPTHASRNGLFYLAAKLPLPYWSSLHGTTKGAARIILVGDAAHPATPDSGQDEALPKVAKAYEDLRIPRIEKINNLGKRYLNGNHELSWFKAAVRDLMIWVMCHLPLRVMLWINPTHLYDGEKEAARYLAAMA</sequence>
<accession>A0AA39JV14</accession>
<organism evidence="4 5">
    <name type="scientific">Armillaria borealis</name>
    <dbReference type="NCBI Taxonomy" id="47425"/>
    <lineage>
        <taxon>Eukaryota</taxon>
        <taxon>Fungi</taxon>
        <taxon>Dikarya</taxon>
        <taxon>Basidiomycota</taxon>
        <taxon>Agaricomycotina</taxon>
        <taxon>Agaricomycetes</taxon>
        <taxon>Agaricomycetidae</taxon>
        <taxon>Agaricales</taxon>
        <taxon>Marasmiineae</taxon>
        <taxon>Physalacriaceae</taxon>
        <taxon>Armillaria</taxon>
    </lineage>
</organism>
<dbReference type="PRINTS" id="PR00420">
    <property type="entry name" value="RNGMNOXGNASE"/>
</dbReference>
<keyword evidence="2" id="KW-0560">Oxidoreductase</keyword>
<dbReference type="EMBL" id="JAUEPT010000008">
    <property type="protein sequence ID" value="KAK0449318.1"/>
    <property type="molecule type" value="Genomic_DNA"/>
</dbReference>
<dbReference type="PANTHER" id="PTHR13789:SF309">
    <property type="entry name" value="PUTATIVE (AFU_ORTHOLOGUE AFUA_6G14510)-RELATED"/>
    <property type="match status" value="1"/>
</dbReference>
<reference evidence="4" key="1">
    <citation type="submission" date="2023-06" db="EMBL/GenBank/DDBJ databases">
        <authorList>
            <consortium name="Lawrence Berkeley National Laboratory"/>
            <person name="Ahrendt S."/>
            <person name="Sahu N."/>
            <person name="Indic B."/>
            <person name="Wong-Bajracharya J."/>
            <person name="Merenyi Z."/>
            <person name="Ke H.-M."/>
            <person name="Monk M."/>
            <person name="Kocsube S."/>
            <person name="Drula E."/>
            <person name="Lipzen A."/>
            <person name="Balint B."/>
            <person name="Henrissat B."/>
            <person name="Andreopoulos B."/>
            <person name="Martin F.M."/>
            <person name="Harder C.B."/>
            <person name="Rigling D."/>
            <person name="Ford K.L."/>
            <person name="Foster G.D."/>
            <person name="Pangilinan J."/>
            <person name="Papanicolaou A."/>
            <person name="Barry K."/>
            <person name="LaButti K."/>
            <person name="Viragh M."/>
            <person name="Koriabine M."/>
            <person name="Yan M."/>
            <person name="Riley R."/>
            <person name="Champramary S."/>
            <person name="Plett K.L."/>
            <person name="Tsai I.J."/>
            <person name="Slot J."/>
            <person name="Sipos G."/>
            <person name="Plett J."/>
            <person name="Nagy L.G."/>
            <person name="Grigoriev I.V."/>
        </authorList>
    </citation>
    <scope>NUCLEOTIDE SEQUENCE</scope>
    <source>
        <strain evidence="4">FPL87.14</strain>
    </source>
</reference>
<name>A0AA39JV14_9AGAR</name>
<dbReference type="PANTHER" id="PTHR13789">
    <property type="entry name" value="MONOOXYGENASE"/>
    <property type="match status" value="1"/>
</dbReference>
<dbReference type="Proteomes" id="UP001175226">
    <property type="component" value="Unassembled WGS sequence"/>
</dbReference>
<protein>
    <recommendedName>
        <fullName evidence="6">FAD/NAD(P)-binding domain-containing protein</fullName>
    </recommendedName>
</protein>
<proteinExistence type="inferred from homology"/>
<dbReference type="InterPro" id="IPR036188">
    <property type="entry name" value="FAD/NAD-bd_sf"/>
</dbReference>
<evidence type="ECO:0008006" key="6">
    <source>
        <dbReference type="Google" id="ProtNLM"/>
    </source>
</evidence>
<keyword evidence="3" id="KW-0503">Monooxygenase</keyword>
<comment type="similarity">
    <text evidence="1">Belongs to the paxM FAD-dependent monooxygenase family.</text>
</comment>
<evidence type="ECO:0000313" key="4">
    <source>
        <dbReference type="EMBL" id="KAK0449318.1"/>
    </source>
</evidence>
<evidence type="ECO:0000256" key="3">
    <source>
        <dbReference type="ARBA" id="ARBA00023033"/>
    </source>
</evidence>
<evidence type="ECO:0000256" key="1">
    <source>
        <dbReference type="ARBA" id="ARBA00007992"/>
    </source>
</evidence>
<comment type="caution">
    <text evidence="4">The sequence shown here is derived from an EMBL/GenBank/DDBJ whole genome shotgun (WGS) entry which is preliminary data.</text>
</comment>
<keyword evidence="5" id="KW-1185">Reference proteome</keyword>
<dbReference type="InterPro" id="IPR050493">
    <property type="entry name" value="FAD-dep_Monooxygenase_BioMet"/>
</dbReference>
<dbReference type="Gene3D" id="3.50.50.60">
    <property type="entry name" value="FAD/NAD(P)-binding domain"/>
    <property type="match status" value="1"/>
</dbReference>
<dbReference type="AlphaFoldDB" id="A0AA39JV14"/>